<evidence type="ECO:0000256" key="3">
    <source>
        <dbReference type="ARBA" id="ARBA00022801"/>
    </source>
</evidence>
<dbReference type="OrthoDB" id="3371691at2"/>
<proteinExistence type="inferred from homology"/>
<keyword evidence="6" id="KW-1185">Reference proteome</keyword>
<evidence type="ECO:0000313" key="5">
    <source>
        <dbReference type="EMBL" id="EIF00573.1"/>
    </source>
</evidence>
<dbReference type="GO" id="GO:0016787">
    <property type="term" value="F:hydrolase activity"/>
    <property type="evidence" value="ECO:0007669"/>
    <property type="project" value="UniProtKB-KW"/>
</dbReference>
<dbReference type="SUPFAM" id="SSF52540">
    <property type="entry name" value="P-loop containing nucleoside triphosphate hydrolases"/>
    <property type="match status" value="1"/>
</dbReference>
<dbReference type="STRING" id="928724.SacglDRAFT_03725"/>
<sequence>MGSESSERYVPSTVTQSVKILVVGAFGVGKTTLIGSVSEIPPLRTEETMTAASVGVDSLAGLDSKSSTTVAMDFGRITLNPELVLYLFGTPGQKRFWNLWEGLADGAVGALVMVDTRRLQDSFEVFDQLELHTRVPFAVAVNQFPGSPTYDTEELRSALDLLPETPIVYCDARERQSSVQALIKLVEYAIEVRKRSEVA</sequence>
<name>I1D6J8_9PSEU</name>
<dbReference type="AlphaFoldDB" id="I1D6J8"/>
<evidence type="ECO:0000256" key="4">
    <source>
        <dbReference type="ARBA" id="ARBA00023134"/>
    </source>
</evidence>
<accession>I1D6J8</accession>
<organism evidence="5 6">
    <name type="scientific">Saccharomonospora glauca K62</name>
    <dbReference type="NCBI Taxonomy" id="928724"/>
    <lineage>
        <taxon>Bacteria</taxon>
        <taxon>Bacillati</taxon>
        <taxon>Actinomycetota</taxon>
        <taxon>Actinomycetes</taxon>
        <taxon>Pseudonocardiales</taxon>
        <taxon>Pseudonocardiaceae</taxon>
        <taxon>Saccharomonospora</taxon>
    </lineage>
</organism>
<dbReference type="eggNOG" id="COG2229">
    <property type="taxonomic scope" value="Bacteria"/>
</dbReference>
<dbReference type="CDD" id="cd00882">
    <property type="entry name" value="Ras_like_GTPase"/>
    <property type="match status" value="1"/>
</dbReference>
<gene>
    <name evidence="5" type="ORF">SacglDRAFT_03725</name>
</gene>
<dbReference type="PANTHER" id="PTHR42708">
    <property type="entry name" value="ATP/GTP-BINDING PROTEIN-RELATED"/>
    <property type="match status" value="1"/>
</dbReference>
<keyword evidence="3" id="KW-0378">Hydrolase</keyword>
<reference evidence="5 6" key="1">
    <citation type="submission" date="2011-09" db="EMBL/GenBank/DDBJ databases">
        <authorList>
            <consortium name="US DOE Joint Genome Institute (JGI-PGF)"/>
            <person name="Lucas S."/>
            <person name="Han J."/>
            <person name="Lapidus A."/>
            <person name="Cheng J.-F."/>
            <person name="Goodwin L."/>
            <person name="Pitluck S."/>
            <person name="Peters L."/>
            <person name="Land M.L."/>
            <person name="Hauser L."/>
            <person name="Brambilla E."/>
            <person name="Klenk H.-P."/>
            <person name="Woyke T.J."/>
        </authorList>
    </citation>
    <scope>NUCLEOTIDE SEQUENCE [LARGE SCALE GENOMIC DNA]</scope>
    <source>
        <strain evidence="5 6">K62</strain>
    </source>
</reference>
<dbReference type="EMBL" id="CM001484">
    <property type="protein sequence ID" value="EIF00573.1"/>
    <property type="molecule type" value="Genomic_DNA"/>
</dbReference>
<dbReference type="RefSeq" id="WP_005466363.1">
    <property type="nucleotide sequence ID" value="NZ_CM001484.1"/>
</dbReference>
<reference evidence="6" key="2">
    <citation type="submission" date="2012-01" db="EMBL/GenBank/DDBJ databases">
        <title>Noncontiguous Finished sequence of chromosome of Saccharomonospora glauca K62.</title>
        <authorList>
            <consortium name="US DOE Joint Genome Institute"/>
            <person name="Lucas S."/>
            <person name="Han J."/>
            <person name="Lapidus A."/>
            <person name="Cheng J.-F."/>
            <person name="Goodwin L."/>
            <person name="Pitluck S."/>
            <person name="Peters L."/>
            <person name="Mikhailova N."/>
            <person name="Held B."/>
            <person name="Detter J.C."/>
            <person name="Han C."/>
            <person name="Tapia R."/>
            <person name="Land M."/>
            <person name="Hauser L."/>
            <person name="Kyrpides N."/>
            <person name="Ivanova N."/>
            <person name="Pagani I."/>
            <person name="Brambilla E.-M."/>
            <person name="Klenk H.-P."/>
            <person name="Woyke T."/>
        </authorList>
    </citation>
    <scope>NUCLEOTIDE SEQUENCE [LARGE SCALE GENOMIC DNA]</scope>
    <source>
        <strain evidence="6">K62</strain>
    </source>
</reference>
<dbReference type="Gene3D" id="3.40.50.300">
    <property type="entry name" value="P-loop containing nucleotide triphosphate hydrolases"/>
    <property type="match status" value="1"/>
</dbReference>
<dbReference type="GO" id="GO:0005525">
    <property type="term" value="F:GTP binding"/>
    <property type="evidence" value="ECO:0007669"/>
    <property type="project" value="UniProtKB-KW"/>
</dbReference>
<keyword evidence="2" id="KW-0547">Nucleotide-binding</keyword>
<dbReference type="InterPro" id="IPR004130">
    <property type="entry name" value="Gpn"/>
</dbReference>
<dbReference type="PANTHER" id="PTHR42708:SF1">
    <property type="entry name" value="GLIDING MOTILITY PROTEIN MGLA"/>
    <property type="match status" value="1"/>
</dbReference>
<evidence type="ECO:0000256" key="2">
    <source>
        <dbReference type="ARBA" id="ARBA00022741"/>
    </source>
</evidence>
<protein>
    <submittedName>
        <fullName evidence="5">Putative GTPase</fullName>
    </submittedName>
</protein>
<dbReference type="InterPro" id="IPR052705">
    <property type="entry name" value="Gliding_Motility_GTPase"/>
</dbReference>
<dbReference type="Pfam" id="PF03029">
    <property type="entry name" value="ATP_bind_1"/>
    <property type="match status" value="1"/>
</dbReference>
<dbReference type="HOGENOM" id="CLU_077970_1_0_11"/>
<evidence type="ECO:0000313" key="6">
    <source>
        <dbReference type="Proteomes" id="UP000005087"/>
    </source>
</evidence>
<comment type="similarity">
    <text evidence="1">Belongs to the GPN-loop GTPase family.</text>
</comment>
<dbReference type="InterPro" id="IPR027417">
    <property type="entry name" value="P-loop_NTPase"/>
</dbReference>
<dbReference type="Proteomes" id="UP000005087">
    <property type="component" value="Chromosome"/>
</dbReference>
<evidence type="ECO:0000256" key="1">
    <source>
        <dbReference type="ARBA" id="ARBA00005290"/>
    </source>
</evidence>
<keyword evidence="4" id="KW-0342">GTP-binding</keyword>